<evidence type="ECO:0000259" key="2">
    <source>
        <dbReference type="Pfam" id="PF01855"/>
    </source>
</evidence>
<dbReference type="NCBIfam" id="NF045764">
    <property type="entry name" value="PhenlGlyoxDHPadG"/>
    <property type="match status" value="1"/>
</dbReference>
<dbReference type="InterPro" id="IPR050722">
    <property type="entry name" value="Pyruvate:ferred/Flavod_OxRd"/>
</dbReference>
<dbReference type="FunFam" id="3.40.50.920:FF:000010">
    <property type="entry name" value="Pyruvate ferredoxin oxidoreductase, alpha subunit"/>
    <property type="match status" value="1"/>
</dbReference>
<accession>A0A558CZH1</accession>
<dbReference type="Proteomes" id="UP000317355">
    <property type="component" value="Unassembled WGS sequence"/>
</dbReference>
<dbReference type="InterPro" id="IPR033412">
    <property type="entry name" value="PFOR_II"/>
</dbReference>
<dbReference type="PANTHER" id="PTHR32154:SF0">
    <property type="entry name" value="PYRUVATE-FLAVODOXIN OXIDOREDUCTASE-RELATED"/>
    <property type="match status" value="1"/>
</dbReference>
<comment type="caution">
    <text evidence="4">The sequence shown here is derived from an EMBL/GenBank/DDBJ whole genome shotgun (WGS) entry which is preliminary data.</text>
</comment>
<gene>
    <name evidence="4" type="ORF">FHK82_10815</name>
</gene>
<evidence type="ECO:0000313" key="5">
    <source>
        <dbReference type="Proteomes" id="UP000317355"/>
    </source>
</evidence>
<dbReference type="GO" id="GO:0006979">
    <property type="term" value="P:response to oxidative stress"/>
    <property type="evidence" value="ECO:0007669"/>
    <property type="project" value="TreeGrafter"/>
</dbReference>
<dbReference type="Gene3D" id="3.40.50.920">
    <property type="match status" value="1"/>
</dbReference>
<dbReference type="Pfam" id="PF01855">
    <property type="entry name" value="POR_N"/>
    <property type="match status" value="1"/>
</dbReference>
<dbReference type="EMBL" id="VMRY01000043">
    <property type="protein sequence ID" value="TVT54166.1"/>
    <property type="molecule type" value="Genomic_DNA"/>
</dbReference>
<dbReference type="FunFam" id="3.40.50.970:FF:000012">
    <property type="entry name" value="Pyruvate:ferredoxin (Flavodoxin) oxidoreductase"/>
    <property type="match status" value="1"/>
</dbReference>
<dbReference type="SUPFAM" id="SSF52518">
    <property type="entry name" value="Thiamin diphosphate-binding fold (THDP-binding)"/>
    <property type="match status" value="1"/>
</dbReference>
<sequence length="413" mass="45036">MASPALKTTHPGCAQSIVCDGNEAAAWAVALARPDVVAVYPITPQSSLVEYVSQFIADGKIQAELMNVEGEHSVLSALHGAALAGGRTYTATCGPGLAFMFEPYWRTPGMRLPIVASLVTRDGITPQCVWGGQQDAMTMKETGWIQIYCETVQEVLDTTIMAYRIAEHHDVMLPVNICHDGNYLSYGVTQVDVPEQQAVDDYLGEKNINWHVALDPLRPMAVDPLTGGSGGTGPSKFVAYRKGLCEGMQNSLRVIEEAHREWGEIFGRDYAPLVEEYRLDDADYALITIGSMTGAAKDAIDTARERGEKVGLIKIKTFRPFPIEAMTRALSKVQAVGVVDRSVHYGWNCGPLYQEVMSCLYRTGKQITARPFIGGLAGADLTESHFAKAIQATATMWADETAIDSPIWLNEND</sequence>
<dbReference type="InterPro" id="IPR009014">
    <property type="entry name" value="Transketo_C/PFOR_II"/>
</dbReference>
<evidence type="ECO:0000259" key="3">
    <source>
        <dbReference type="Pfam" id="PF17147"/>
    </source>
</evidence>
<name>A0A558CZH1_9GAMM</name>
<keyword evidence="1" id="KW-0560">Oxidoreductase</keyword>
<feature type="domain" description="Pyruvate:ferredoxin oxidoreductase core" evidence="3">
    <location>
        <begin position="282"/>
        <end position="384"/>
    </location>
</feature>
<evidence type="ECO:0000256" key="1">
    <source>
        <dbReference type="ARBA" id="ARBA00023002"/>
    </source>
</evidence>
<dbReference type="InterPro" id="IPR029061">
    <property type="entry name" value="THDP-binding"/>
</dbReference>
<proteinExistence type="predicted"/>
<dbReference type="SUPFAM" id="SSF52922">
    <property type="entry name" value="TK C-terminal domain-like"/>
    <property type="match status" value="1"/>
</dbReference>
<dbReference type="Pfam" id="PF17147">
    <property type="entry name" value="PFOR_II"/>
    <property type="match status" value="1"/>
</dbReference>
<dbReference type="InterPro" id="IPR054807">
    <property type="entry name" value="PadG"/>
</dbReference>
<evidence type="ECO:0000313" key="4">
    <source>
        <dbReference type="EMBL" id="TVT54166.1"/>
    </source>
</evidence>
<dbReference type="AlphaFoldDB" id="A0A558CZH1"/>
<protein>
    <submittedName>
        <fullName evidence="4">Phenylglyoxylate dehydrogenase</fullName>
    </submittedName>
</protein>
<dbReference type="GO" id="GO:0019752">
    <property type="term" value="P:carboxylic acid metabolic process"/>
    <property type="evidence" value="ECO:0007669"/>
    <property type="project" value="UniProtKB-ARBA"/>
</dbReference>
<organism evidence="4 5">
    <name type="scientific">Sedimenticola thiotaurini</name>
    <dbReference type="NCBI Taxonomy" id="1543721"/>
    <lineage>
        <taxon>Bacteria</taxon>
        <taxon>Pseudomonadati</taxon>
        <taxon>Pseudomonadota</taxon>
        <taxon>Gammaproteobacteria</taxon>
        <taxon>Chromatiales</taxon>
        <taxon>Sedimenticolaceae</taxon>
        <taxon>Sedimenticola</taxon>
    </lineage>
</organism>
<dbReference type="PANTHER" id="PTHR32154">
    <property type="entry name" value="PYRUVATE-FLAVODOXIN OXIDOREDUCTASE-RELATED"/>
    <property type="match status" value="1"/>
</dbReference>
<reference evidence="4 5" key="1">
    <citation type="submission" date="2019-07" db="EMBL/GenBank/DDBJ databases">
        <title>The pathways for chlorine oxyanion respiration interact through the shared metabolite chlorate.</title>
        <authorList>
            <person name="Barnum T.P."/>
            <person name="Cheng Y."/>
            <person name="Hill K.A."/>
            <person name="Lucas L.N."/>
            <person name="Carlson H.K."/>
            <person name="Coates J.D."/>
        </authorList>
    </citation>
    <scope>NUCLEOTIDE SEQUENCE [LARGE SCALE GENOMIC DNA]</scope>
    <source>
        <strain evidence="4">BK-3</strain>
    </source>
</reference>
<dbReference type="Gene3D" id="3.40.50.970">
    <property type="match status" value="1"/>
</dbReference>
<dbReference type="GO" id="GO:0016903">
    <property type="term" value="F:oxidoreductase activity, acting on the aldehyde or oxo group of donors"/>
    <property type="evidence" value="ECO:0007669"/>
    <property type="project" value="UniProtKB-ARBA"/>
</dbReference>
<dbReference type="CDD" id="cd07034">
    <property type="entry name" value="TPP_PYR_PFOR_IOR-alpha_like"/>
    <property type="match status" value="1"/>
</dbReference>
<feature type="domain" description="Pyruvate flavodoxin/ferredoxin oxidoreductase pyrimidine binding" evidence="2">
    <location>
        <begin position="29"/>
        <end position="226"/>
    </location>
</feature>
<dbReference type="InterPro" id="IPR002880">
    <property type="entry name" value="Pyrv_Fd/Flavodoxin_OxRdtase_N"/>
</dbReference>